<dbReference type="GO" id="GO:0032259">
    <property type="term" value="P:methylation"/>
    <property type="evidence" value="ECO:0007669"/>
    <property type="project" value="UniProtKB-KW"/>
</dbReference>
<evidence type="ECO:0000313" key="5">
    <source>
        <dbReference type="EMBL" id="MDR7088792.1"/>
    </source>
</evidence>
<feature type="domain" description="Methyltransferase type 11" evidence="4">
    <location>
        <begin position="65"/>
        <end position="162"/>
    </location>
</feature>
<keyword evidence="3" id="KW-0949">S-adenosyl-L-methionine</keyword>
<dbReference type="Pfam" id="PF08241">
    <property type="entry name" value="Methyltransf_11"/>
    <property type="match status" value="1"/>
</dbReference>
<dbReference type="CDD" id="cd02440">
    <property type="entry name" value="AdoMet_MTases"/>
    <property type="match status" value="1"/>
</dbReference>
<dbReference type="EMBL" id="JAVDVX010000001">
    <property type="protein sequence ID" value="MDR7088792.1"/>
    <property type="molecule type" value="Genomic_DNA"/>
</dbReference>
<dbReference type="PANTHER" id="PTHR43464">
    <property type="entry name" value="METHYLTRANSFERASE"/>
    <property type="match status" value="1"/>
</dbReference>
<organism evidence="5 6">
    <name type="scientific">Cellvibrio fibrivorans</name>
    <dbReference type="NCBI Taxonomy" id="126350"/>
    <lineage>
        <taxon>Bacteria</taxon>
        <taxon>Pseudomonadati</taxon>
        <taxon>Pseudomonadota</taxon>
        <taxon>Gammaproteobacteria</taxon>
        <taxon>Cellvibrionales</taxon>
        <taxon>Cellvibrionaceae</taxon>
        <taxon>Cellvibrio</taxon>
    </lineage>
</organism>
<keyword evidence="1 5" id="KW-0489">Methyltransferase</keyword>
<name>A0ABU1UUJ1_9GAMM</name>
<dbReference type="GO" id="GO:0008168">
    <property type="term" value="F:methyltransferase activity"/>
    <property type="evidence" value="ECO:0007669"/>
    <property type="project" value="UniProtKB-KW"/>
</dbReference>
<dbReference type="Proteomes" id="UP001253595">
    <property type="component" value="Unassembled WGS sequence"/>
</dbReference>
<comment type="caution">
    <text evidence="5">The sequence shown here is derived from an EMBL/GenBank/DDBJ whole genome shotgun (WGS) entry which is preliminary data.</text>
</comment>
<evidence type="ECO:0000256" key="2">
    <source>
        <dbReference type="ARBA" id="ARBA00022679"/>
    </source>
</evidence>
<proteinExistence type="predicted"/>
<evidence type="ECO:0000313" key="6">
    <source>
        <dbReference type="Proteomes" id="UP001253595"/>
    </source>
</evidence>
<accession>A0ABU1UUJ1</accession>
<gene>
    <name evidence="5" type="ORF">J2X05_000795</name>
</gene>
<dbReference type="InterPro" id="IPR029063">
    <property type="entry name" value="SAM-dependent_MTases_sf"/>
</dbReference>
<keyword evidence="2" id="KW-0808">Transferase</keyword>
<reference evidence="5 6" key="1">
    <citation type="submission" date="2023-07" db="EMBL/GenBank/DDBJ databases">
        <title>Sorghum-associated microbial communities from plants grown in Nebraska, USA.</title>
        <authorList>
            <person name="Schachtman D."/>
        </authorList>
    </citation>
    <scope>NUCLEOTIDE SEQUENCE [LARGE SCALE GENOMIC DNA]</scope>
    <source>
        <strain evidence="5 6">BE190</strain>
    </source>
</reference>
<dbReference type="InterPro" id="IPR013216">
    <property type="entry name" value="Methyltransf_11"/>
</dbReference>
<dbReference type="SUPFAM" id="SSF53335">
    <property type="entry name" value="S-adenosyl-L-methionine-dependent methyltransferases"/>
    <property type="match status" value="1"/>
</dbReference>
<protein>
    <submittedName>
        <fullName evidence="5">SAM-dependent methyltransferase</fullName>
    </submittedName>
</protein>
<dbReference type="RefSeq" id="WP_310068887.1">
    <property type="nucleotide sequence ID" value="NZ_JAVDVX010000001.1"/>
</dbReference>
<evidence type="ECO:0000259" key="4">
    <source>
        <dbReference type="Pfam" id="PF08241"/>
    </source>
</evidence>
<evidence type="ECO:0000256" key="3">
    <source>
        <dbReference type="ARBA" id="ARBA00022691"/>
    </source>
</evidence>
<dbReference type="Gene3D" id="3.40.50.150">
    <property type="entry name" value="Vaccinia Virus protein VP39"/>
    <property type="match status" value="1"/>
</dbReference>
<sequence length="246" mass="27205">MSSTNPASGLPATSTTKNNAIWVRETRFGRWFLSTQTWYRYVLSQAVIDFKTLLGERVPTQGHILDAGCGQGLAFGLLEQHFQPATITGIDIDAEQVKKAVSAASQLTTPALAVHTNASASNLTAGSFDLILCHQLLHHTSQQQETLQEFYRLLRPGGILLVGESCRSFINSAPVRLLFRHPEMAQKDARGYIDLVRTNGFVFSETDIQTSRPWWSRRCLGMAQKLGIGLNNTEPTEILIVATKPH</sequence>
<keyword evidence="6" id="KW-1185">Reference proteome</keyword>
<dbReference type="PANTHER" id="PTHR43464:SF19">
    <property type="entry name" value="UBIQUINONE BIOSYNTHESIS O-METHYLTRANSFERASE, MITOCHONDRIAL"/>
    <property type="match status" value="1"/>
</dbReference>
<evidence type="ECO:0000256" key="1">
    <source>
        <dbReference type="ARBA" id="ARBA00022603"/>
    </source>
</evidence>